<dbReference type="Gene3D" id="2.40.170.20">
    <property type="entry name" value="TonB-dependent receptor, beta-barrel domain"/>
    <property type="match status" value="1"/>
</dbReference>
<dbReference type="OrthoDB" id="1264254at2"/>
<keyword evidence="3" id="KW-1134">Transmembrane beta strand</keyword>
<evidence type="ECO:0000313" key="9">
    <source>
        <dbReference type="Proteomes" id="UP000307602"/>
    </source>
</evidence>
<evidence type="ECO:0000256" key="2">
    <source>
        <dbReference type="ARBA" id="ARBA00022448"/>
    </source>
</evidence>
<evidence type="ECO:0000313" key="8">
    <source>
        <dbReference type="EMBL" id="TGV02553.1"/>
    </source>
</evidence>
<dbReference type="GO" id="GO:0009279">
    <property type="term" value="C:cell outer membrane"/>
    <property type="evidence" value="ECO:0007669"/>
    <property type="project" value="UniProtKB-SubCell"/>
</dbReference>
<evidence type="ECO:0000256" key="5">
    <source>
        <dbReference type="ARBA" id="ARBA00022729"/>
    </source>
</evidence>
<keyword evidence="7" id="KW-0998">Cell outer membrane</keyword>
<keyword evidence="6" id="KW-0472">Membrane</keyword>
<evidence type="ECO:0000256" key="1">
    <source>
        <dbReference type="ARBA" id="ARBA00004571"/>
    </source>
</evidence>
<dbReference type="PANTHER" id="PTHR30069">
    <property type="entry name" value="TONB-DEPENDENT OUTER MEMBRANE RECEPTOR"/>
    <property type="match status" value="1"/>
</dbReference>
<protein>
    <submittedName>
        <fullName evidence="8">TonB-dependent receptor</fullName>
    </submittedName>
</protein>
<keyword evidence="4" id="KW-0812">Transmembrane</keyword>
<dbReference type="SUPFAM" id="SSF56935">
    <property type="entry name" value="Porins"/>
    <property type="match status" value="1"/>
</dbReference>
<dbReference type="InterPro" id="IPR036942">
    <property type="entry name" value="Beta-barrel_TonB_sf"/>
</dbReference>
<name>A0A4S1DX87_9FLAO</name>
<dbReference type="RefSeq" id="WP_135877100.1">
    <property type="nucleotide sequence ID" value="NZ_SRSO01000012.1"/>
</dbReference>
<organism evidence="8 9">
    <name type="scientific">Flavivirga rizhaonensis</name>
    <dbReference type="NCBI Taxonomy" id="2559571"/>
    <lineage>
        <taxon>Bacteria</taxon>
        <taxon>Pseudomonadati</taxon>
        <taxon>Bacteroidota</taxon>
        <taxon>Flavobacteriia</taxon>
        <taxon>Flavobacteriales</taxon>
        <taxon>Flavobacteriaceae</taxon>
        <taxon>Flavivirga</taxon>
    </lineage>
</organism>
<keyword evidence="5" id="KW-0732">Signal</keyword>
<dbReference type="Proteomes" id="UP000307602">
    <property type="component" value="Unassembled WGS sequence"/>
</dbReference>
<reference evidence="8 9" key="1">
    <citation type="submission" date="2019-04" db="EMBL/GenBank/DDBJ databases">
        <authorList>
            <person name="Liu A."/>
        </authorList>
    </citation>
    <scope>NUCLEOTIDE SEQUENCE [LARGE SCALE GENOMIC DNA]</scope>
    <source>
        <strain evidence="8 9">RZ03</strain>
    </source>
</reference>
<dbReference type="PANTHER" id="PTHR30069:SF29">
    <property type="entry name" value="HEMOGLOBIN AND HEMOGLOBIN-HAPTOGLOBIN-BINDING PROTEIN 1-RELATED"/>
    <property type="match status" value="1"/>
</dbReference>
<gene>
    <name evidence="8" type="ORF">EM932_10275</name>
</gene>
<dbReference type="InterPro" id="IPR039426">
    <property type="entry name" value="TonB-dep_rcpt-like"/>
</dbReference>
<comment type="caution">
    <text evidence="8">The sequence shown here is derived from an EMBL/GenBank/DDBJ whole genome shotgun (WGS) entry which is preliminary data.</text>
</comment>
<proteinExistence type="predicted"/>
<accession>A0A4S1DX87</accession>
<sequence>MRKHIKNILTVAITLSVAVSFSQDKINDTINTGVIDVVKPYAPTISDAFKVKEIPSLEDETTETKKAIKYNIFSFPVASTFTPAKGKAAIVEKRKPIKLFDNYATLGVGTYTTILGEVYLNHAISRTESVGGYVSHHSSQGGIEDLSFDDNFSNSKINVNYSSRLRDLAWNVEGGFIHQSYNWYGVPQSQIAAATTDGIDVGHSFFSAHFGGDITFEDTYINSGSFFFRRFGDNQGSGENRFTAKAKVDLPIRDVEISTDIRFDYLGGTFDRAYLTNTELNYGNFQVGISSAYEMKQDDLTVNLGASLFYLNDNESGESKIYIYPNVTATYRLVNDILIAYGGIEGDLIQNSYYDFATENPFVSPTLVVAPTDQLYNAYIGLKGKLSSNMSYNVSGLYIADRSKALYKTNIIRNLIPENDYDYGNSFGIVYDDVDTFGVAGEINVDVNRNFKLGLKAEYFSYSTEDEAEAWNLPDIKGSLFLDYQINEHWFAGANLFYVGERKDQLVLEGSLLPDPLSETVVLDSYFDANAHLGYHINDQLSVFAKANNINNQAYQRWQSFPVQSIQFLAGATYKFDF</sequence>
<dbReference type="GO" id="GO:0015344">
    <property type="term" value="F:siderophore uptake transmembrane transporter activity"/>
    <property type="evidence" value="ECO:0007669"/>
    <property type="project" value="TreeGrafter"/>
</dbReference>
<keyword evidence="9" id="KW-1185">Reference proteome</keyword>
<evidence type="ECO:0000256" key="4">
    <source>
        <dbReference type="ARBA" id="ARBA00022692"/>
    </source>
</evidence>
<evidence type="ECO:0000256" key="7">
    <source>
        <dbReference type="ARBA" id="ARBA00023237"/>
    </source>
</evidence>
<dbReference type="GO" id="GO:0044718">
    <property type="term" value="P:siderophore transmembrane transport"/>
    <property type="evidence" value="ECO:0007669"/>
    <property type="project" value="TreeGrafter"/>
</dbReference>
<dbReference type="EMBL" id="SRSO01000012">
    <property type="protein sequence ID" value="TGV02553.1"/>
    <property type="molecule type" value="Genomic_DNA"/>
</dbReference>
<evidence type="ECO:0000256" key="6">
    <source>
        <dbReference type="ARBA" id="ARBA00023136"/>
    </source>
</evidence>
<dbReference type="AlphaFoldDB" id="A0A4S1DX87"/>
<keyword evidence="8" id="KW-0675">Receptor</keyword>
<keyword evidence="2" id="KW-0813">Transport</keyword>
<evidence type="ECO:0000256" key="3">
    <source>
        <dbReference type="ARBA" id="ARBA00022452"/>
    </source>
</evidence>
<comment type="subcellular location">
    <subcellularLocation>
        <location evidence="1">Cell outer membrane</location>
        <topology evidence="1">Multi-pass membrane protein</topology>
    </subcellularLocation>
</comment>